<comment type="caution">
    <text evidence="2">The sequence shown here is derived from an EMBL/GenBank/DDBJ whole genome shotgun (WGS) entry which is preliminary data.</text>
</comment>
<protein>
    <submittedName>
        <fullName evidence="2">Uncharacterized protein</fullName>
    </submittedName>
</protein>
<name>A0A0F9ID85_9ZZZZ</name>
<feature type="region of interest" description="Disordered" evidence="1">
    <location>
        <begin position="1"/>
        <end position="22"/>
    </location>
</feature>
<evidence type="ECO:0000313" key="2">
    <source>
        <dbReference type="EMBL" id="KKM25571.1"/>
    </source>
</evidence>
<dbReference type="AlphaFoldDB" id="A0A0F9ID85"/>
<gene>
    <name evidence="2" type="ORF">LCGC14_1593560</name>
</gene>
<feature type="non-terminal residue" evidence="2">
    <location>
        <position position="22"/>
    </location>
</feature>
<proteinExistence type="predicted"/>
<reference evidence="2" key="1">
    <citation type="journal article" date="2015" name="Nature">
        <title>Complex archaea that bridge the gap between prokaryotes and eukaryotes.</title>
        <authorList>
            <person name="Spang A."/>
            <person name="Saw J.H."/>
            <person name="Jorgensen S.L."/>
            <person name="Zaremba-Niedzwiedzka K."/>
            <person name="Martijn J."/>
            <person name="Lind A.E."/>
            <person name="van Eijk R."/>
            <person name="Schleper C."/>
            <person name="Guy L."/>
            <person name="Ettema T.J."/>
        </authorList>
    </citation>
    <scope>NUCLEOTIDE SEQUENCE</scope>
</reference>
<sequence>MSPRDEGKVQELEEKGIVTKDG</sequence>
<dbReference type="EMBL" id="LAZR01012688">
    <property type="protein sequence ID" value="KKM25571.1"/>
    <property type="molecule type" value="Genomic_DNA"/>
</dbReference>
<accession>A0A0F9ID85</accession>
<evidence type="ECO:0000256" key="1">
    <source>
        <dbReference type="SAM" id="MobiDB-lite"/>
    </source>
</evidence>
<organism evidence="2">
    <name type="scientific">marine sediment metagenome</name>
    <dbReference type="NCBI Taxonomy" id="412755"/>
    <lineage>
        <taxon>unclassified sequences</taxon>
        <taxon>metagenomes</taxon>
        <taxon>ecological metagenomes</taxon>
    </lineage>
</organism>